<protein>
    <submittedName>
        <fullName evidence="1">Phage Gp37/Gp68 family protein</fullName>
    </submittedName>
</protein>
<gene>
    <name evidence="1" type="ORF">PZE19_08645</name>
</gene>
<organism evidence="1 2">
    <name type="scientific">Paludisphaera mucosa</name>
    <dbReference type="NCBI Taxonomy" id="3030827"/>
    <lineage>
        <taxon>Bacteria</taxon>
        <taxon>Pseudomonadati</taxon>
        <taxon>Planctomycetota</taxon>
        <taxon>Planctomycetia</taxon>
        <taxon>Isosphaerales</taxon>
        <taxon>Isosphaeraceae</taxon>
        <taxon>Paludisphaera</taxon>
    </lineage>
</organism>
<dbReference type="InterPro" id="IPR011101">
    <property type="entry name" value="DUF5131"/>
</dbReference>
<comment type="caution">
    <text evidence="1">The sequence shown here is derived from an EMBL/GenBank/DDBJ whole genome shotgun (WGS) entry which is preliminary data.</text>
</comment>
<keyword evidence="2" id="KW-1185">Reference proteome</keyword>
<proteinExistence type="predicted"/>
<dbReference type="Proteomes" id="UP001216907">
    <property type="component" value="Unassembled WGS sequence"/>
</dbReference>
<name>A0ABT6F8C1_9BACT</name>
<sequence length="286" mass="32577">MRHRLESRKGEDARGAGRLSDKTRIEWTDATWNPVRGCTKITPGCAHCYAETFAERFRGVPGHPYERGFDLRPVPHKLFDPLRWTKPRMVFVNSMSDLFHKDVTDEYVMRVAEVMRVANWHTYQVLTKRSERLAAMLANELRDRAGESHVWWGVSVENRRHGLPRIEHLRAAPAVVRFLSVEPLLEDLGDVDLAGIAWMIVGGESGHGARPMAPEWVESLRDQCAAQGVRFFFKQWGGVRKAKAGRELDGRTYDEVPPPSVHPMPDARARAELIRDLESRFAATTS</sequence>
<dbReference type="Pfam" id="PF07505">
    <property type="entry name" value="DUF5131"/>
    <property type="match status" value="1"/>
</dbReference>
<accession>A0ABT6F8C1</accession>
<evidence type="ECO:0000313" key="2">
    <source>
        <dbReference type="Proteomes" id="UP001216907"/>
    </source>
</evidence>
<reference evidence="1 2" key="1">
    <citation type="submission" date="2023-03" db="EMBL/GenBank/DDBJ databases">
        <title>Paludisphaera mucosa sp. nov. a novel planctomycete from northern fen.</title>
        <authorList>
            <person name="Ivanova A."/>
        </authorList>
    </citation>
    <scope>NUCLEOTIDE SEQUENCE [LARGE SCALE GENOMIC DNA]</scope>
    <source>
        <strain evidence="1 2">Pla2</strain>
    </source>
</reference>
<dbReference type="EMBL" id="JARRAG010000001">
    <property type="protein sequence ID" value="MDG3003837.1"/>
    <property type="molecule type" value="Genomic_DNA"/>
</dbReference>
<evidence type="ECO:0000313" key="1">
    <source>
        <dbReference type="EMBL" id="MDG3003837.1"/>
    </source>
</evidence>